<gene>
    <name evidence="2" type="ORF">NCTC10283_01454</name>
</gene>
<organism evidence="2 3">
    <name type="scientific">Alysiella crassa</name>
    <dbReference type="NCBI Taxonomy" id="153491"/>
    <lineage>
        <taxon>Bacteria</taxon>
        <taxon>Pseudomonadati</taxon>
        <taxon>Pseudomonadota</taxon>
        <taxon>Betaproteobacteria</taxon>
        <taxon>Neisseriales</taxon>
        <taxon>Neisseriaceae</taxon>
        <taxon>Alysiella</taxon>
    </lineage>
</organism>
<proteinExistence type="predicted"/>
<evidence type="ECO:0000313" key="2">
    <source>
        <dbReference type="EMBL" id="SSY79710.1"/>
    </source>
</evidence>
<evidence type="ECO:0000256" key="1">
    <source>
        <dbReference type="SAM" id="Phobius"/>
    </source>
</evidence>
<dbReference type="AlphaFoldDB" id="A0A376BS12"/>
<accession>A0A376BS12</accession>
<dbReference type="Proteomes" id="UP000254209">
    <property type="component" value="Unassembled WGS sequence"/>
</dbReference>
<keyword evidence="1" id="KW-0812">Transmembrane</keyword>
<keyword evidence="3" id="KW-1185">Reference proteome</keyword>
<evidence type="ECO:0000313" key="3">
    <source>
        <dbReference type="Proteomes" id="UP000254209"/>
    </source>
</evidence>
<feature type="transmembrane region" description="Helical" evidence="1">
    <location>
        <begin position="256"/>
        <end position="274"/>
    </location>
</feature>
<feature type="transmembrane region" description="Helical" evidence="1">
    <location>
        <begin position="10"/>
        <end position="28"/>
    </location>
</feature>
<sequence length="292" mass="34682">MLSNKQTDNLLIKLVYFFLLLMLAYIYYTELYILYILWLPAAYFGIGSVYVLTGKAPNNYAFPLSFYANVFLAIACIPYIDLLYYLYNVSILWFTLSILIVLLTLTFGGYIAHIIKMILLALVFVSIPLFIKESEWAKWHHTTAKQTLAVTGIVPKNLIYERYHCGKKTPCEANYLIIDKVKLSCFYGRKDEWLIDKWTCQDIFDYIGQKAHFTYLPDDEYRNRIFSIQINEKELLSHEQAIEFYTEQFHQFWRNFFSGIFLITLPFVMFYFWARKMIFRQPEPPFPQPKGQ</sequence>
<dbReference type="EMBL" id="UFSO01000003">
    <property type="protein sequence ID" value="SSY79710.1"/>
    <property type="molecule type" value="Genomic_DNA"/>
</dbReference>
<dbReference type="STRING" id="1120980.GCA_000745955_00448"/>
<reference evidence="2 3" key="1">
    <citation type="submission" date="2018-06" db="EMBL/GenBank/DDBJ databases">
        <authorList>
            <consortium name="Pathogen Informatics"/>
            <person name="Doyle S."/>
        </authorList>
    </citation>
    <scope>NUCLEOTIDE SEQUENCE [LARGE SCALE GENOMIC DNA]</scope>
    <source>
        <strain evidence="2 3">NCTC10283</strain>
    </source>
</reference>
<name>A0A376BS12_9NEIS</name>
<keyword evidence="1" id="KW-0472">Membrane</keyword>
<feature type="transmembrane region" description="Helical" evidence="1">
    <location>
        <begin position="34"/>
        <end position="53"/>
    </location>
</feature>
<feature type="transmembrane region" description="Helical" evidence="1">
    <location>
        <begin position="86"/>
        <end position="107"/>
    </location>
</feature>
<keyword evidence="1" id="KW-1133">Transmembrane helix</keyword>
<feature type="transmembrane region" description="Helical" evidence="1">
    <location>
        <begin position="60"/>
        <end position="80"/>
    </location>
</feature>
<dbReference type="RefSeq" id="WP_034291275.1">
    <property type="nucleotide sequence ID" value="NZ_CP091519.2"/>
</dbReference>
<protein>
    <submittedName>
        <fullName evidence="2">Uncharacterized protein</fullName>
    </submittedName>
</protein>